<evidence type="ECO:0000256" key="1">
    <source>
        <dbReference type="SAM" id="MobiDB-lite"/>
    </source>
</evidence>
<dbReference type="InterPro" id="IPR039446">
    <property type="entry name" value="DauR-like"/>
</dbReference>
<accession>A0ABQ5P8N7</accession>
<comment type="caution">
    <text evidence="4">The sequence shown here is derived from an EMBL/GenBank/DDBJ whole genome shotgun (WGS) entry which is preliminary data.</text>
</comment>
<keyword evidence="5" id="KW-1185">Reference proteome</keyword>
<feature type="region of interest" description="Disordered" evidence="1">
    <location>
        <begin position="1"/>
        <end position="33"/>
    </location>
</feature>
<gene>
    <name evidence="4" type="ORF">SYYSPA8_31595</name>
</gene>
<organism evidence="4 5">
    <name type="scientific">Streptomyces yaizuensis</name>
    <dbReference type="NCBI Taxonomy" id="2989713"/>
    <lineage>
        <taxon>Bacteria</taxon>
        <taxon>Bacillati</taxon>
        <taxon>Actinomycetota</taxon>
        <taxon>Actinomycetes</taxon>
        <taxon>Kitasatosporales</taxon>
        <taxon>Streptomycetaceae</taxon>
        <taxon>Streptomyces</taxon>
    </lineage>
</organism>
<protein>
    <submittedName>
        <fullName evidence="4">PAS domain-containing protein</fullName>
    </submittedName>
</protein>
<dbReference type="InterPro" id="IPR039445">
    <property type="entry name" value="DauR-like_HTH"/>
</dbReference>
<feature type="compositionally biased region" description="Basic and acidic residues" evidence="1">
    <location>
        <begin position="7"/>
        <end position="17"/>
    </location>
</feature>
<feature type="domain" description="Transcriptional regulator DauR-like HTH" evidence="3">
    <location>
        <begin position="181"/>
        <end position="239"/>
    </location>
</feature>
<reference evidence="4 5" key="1">
    <citation type="submission" date="2022-10" db="EMBL/GenBank/DDBJ databases">
        <title>Draft genome sequence of Streptomyces sp. YSPA8.</title>
        <authorList>
            <person name="Moriuchi R."/>
            <person name="Dohra H."/>
            <person name="Yamamura H."/>
            <person name="Kodani S."/>
        </authorList>
    </citation>
    <scope>NUCLEOTIDE SEQUENCE [LARGE SCALE GENOMIC DNA]</scope>
    <source>
        <strain evidence="4 5">YSPA8</strain>
    </source>
</reference>
<dbReference type="Pfam" id="PF08348">
    <property type="entry name" value="PAS_6"/>
    <property type="match status" value="1"/>
</dbReference>
<dbReference type="Pfam" id="PF13309">
    <property type="entry name" value="HTH_22"/>
    <property type="match status" value="1"/>
</dbReference>
<sequence>MSTPDRITADVADRTDVADQADSGDPAESESEDAVLIREAEKIATAIGRMFPGLCEVVLHDLRDPEHAVRVIENNLSGRRVGEPATALGLARIADPDFPGVVQNYPGRLPDGRPVKSTSIGIRNSRGVYVAALCLNLDTGPLTALADTVALLARTDEPEPGRLPAESLRPLPRTTDALLDAVRAYAAQRGRTPRELGPADRRELVRGLADDGGLEIRNAARTLAEQLGVSRATVYNYLRRDG</sequence>
<evidence type="ECO:0000313" key="5">
    <source>
        <dbReference type="Proteomes" id="UP001291653"/>
    </source>
</evidence>
<name>A0ABQ5P8N7_9ACTN</name>
<evidence type="ECO:0000313" key="4">
    <source>
        <dbReference type="EMBL" id="GLF98938.1"/>
    </source>
</evidence>
<dbReference type="Proteomes" id="UP001291653">
    <property type="component" value="Unassembled WGS sequence"/>
</dbReference>
<evidence type="ECO:0000259" key="3">
    <source>
        <dbReference type="Pfam" id="PF13309"/>
    </source>
</evidence>
<dbReference type="PANTHER" id="PTHR35568:SF1">
    <property type="entry name" value="TRANSCRIPTIONAL REGULATOR DAUR"/>
    <property type="match status" value="1"/>
</dbReference>
<dbReference type="RefSeq" id="WP_323450905.1">
    <property type="nucleotide sequence ID" value="NZ_BSBI01000017.1"/>
</dbReference>
<dbReference type="InterPro" id="IPR013559">
    <property type="entry name" value="YheO"/>
</dbReference>
<evidence type="ECO:0000259" key="2">
    <source>
        <dbReference type="Pfam" id="PF08348"/>
    </source>
</evidence>
<dbReference type="PANTHER" id="PTHR35568">
    <property type="entry name" value="TRANSCRIPTIONAL REGULATOR DAUR"/>
    <property type="match status" value="1"/>
</dbReference>
<dbReference type="EMBL" id="BSBI01000017">
    <property type="protein sequence ID" value="GLF98938.1"/>
    <property type="molecule type" value="Genomic_DNA"/>
</dbReference>
<feature type="domain" description="YheO-like" evidence="2">
    <location>
        <begin position="39"/>
        <end position="145"/>
    </location>
</feature>
<proteinExistence type="predicted"/>